<evidence type="ECO:0000256" key="4">
    <source>
        <dbReference type="ARBA" id="ARBA00022837"/>
    </source>
</evidence>
<evidence type="ECO:0000256" key="3">
    <source>
        <dbReference type="ARBA" id="ARBA00022801"/>
    </source>
</evidence>
<evidence type="ECO:0000256" key="5">
    <source>
        <dbReference type="SAM" id="MobiDB-lite"/>
    </source>
</evidence>
<name>A0AAD8Y6B9_9STRA</name>
<dbReference type="GO" id="GO:0004065">
    <property type="term" value="F:arylsulfatase activity"/>
    <property type="evidence" value="ECO:0007669"/>
    <property type="project" value="TreeGrafter"/>
</dbReference>
<dbReference type="CDD" id="cd16025">
    <property type="entry name" value="PAS_like"/>
    <property type="match status" value="1"/>
</dbReference>
<protein>
    <submittedName>
        <fullName evidence="7">Arylsulfatase family protein</fullName>
        <ecNumber evidence="7">3.1.6.-</ecNumber>
    </submittedName>
</protein>
<evidence type="ECO:0000256" key="2">
    <source>
        <dbReference type="ARBA" id="ARBA00022723"/>
    </source>
</evidence>
<dbReference type="Gene3D" id="3.30.1120.10">
    <property type="match status" value="1"/>
</dbReference>
<comment type="similarity">
    <text evidence="1">Belongs to the sulfatase family.</text>
</comment>
<dbReference type="FunFam" id="3.40.720.10:FF:000047">
    <property type="entry name" value="Arylsulfatase"/>
    <property type="match status" value="1"/>
</dbReference>
<dbReference type="PANTHER" id="PTHR42693">
    <property type="entry name" value="ARYLSULFATASE FAMILY MEMBER"/>
    <property type="match status" value="1"/>
</dbReference>
<dbReference type="SUPFAM" id="SSF53649">
    <property type="entry name" value="Alkaline phosphatase-like"/>
    <property type="match status" value="1"/>
</dbReference>
<dbReference type="AlphaFoldDB" id="A0AAD8Y6B9"/>
<dbReference type="InterPro" id="IPR024607">
    <property type="entry name" value="Sulfatase_CS"/>
</dbReference>
<gene>
    <name evidence="7" type="ORF">QTG54_010044</name>
</gene>
<dbReference type="GO" id="GO:0046872">
    <property type="term" value="F:metal ion binding"/>
    <property type="evidence" value="ECO:0007669"/>
    <property type="project" value="UniProtKB-KW"/>
</dbReference>
<evidence type="ECO:0000313" key="7">
    <source>
        <dbReference type="EMBL" id="KAK1739501.1"/>
    </source>
</evidence>
<dbReference type="EMBL" id="JATAAI010000018">
    <property type="protein sequence ID" value="KAK1739501.1"/>
    <property type="molecule type" value="Genomic_DNA"/>
</dbReference>
<dbReference type="InterPro" id="IPR050738">
    <property type="entry name" value="Sulfatase"/>
</dbReference>
<evidence type="ECO:0000256" key="1">
    <source>
        <dbReference type="ARBA" id="ARBA00008779"/>
    </source>
</evidence>
<dbReference type="EC" id="3.1.6.-" evidence="7"/>
<comment type="caution">
    <text evidence="7">The sequence shown here is derived from an EMBL/GenBank/DDBJ whole genome shotgun (WGS) entry which is preliminary data.</text>
</comment>
<dbReference type="InterPro" id="IPR017850">
    <property type="entry name" value="Alkaline_phosphatase_core_sf"/>
</dbReference>
<dbReference type="InterPro" id="IPR000917">
    <property type="entry name" value="Sulfatase_N"/>
</dbReference>
<proteinExistence type="inferred from homology"/>
<feature type="domain" description="Sulfatase N-terminal" evidence="6">
    <location>
        <begin position="7"/>
        <end position="437"/>
    </location>
</feature>
<reference evidence="7" key="1">
    <citation type="submission" date="2023-06" db="EMBL/GenBank/DDBJ databases">
        <title>Survivors Of The Sea: Transcriptome response of Skeletonema marinoi to long-term dormancy.</title>
        <authorList>
            <person name="Pinder M.I.M."/>
            <person name="Kourtchenko O."/>
            <person name="Robertson E.K."/>
            <person name="Larsson T."/>
            <person name="Maumus F."/>
            <person name="Osuna-Cruz C.M."/>
            <person name="Vancaester E."/>
            <person name="Stenow R."/>
            <person name="Vandepoele K."/>
            <person name="Ploug H."/>
            <person name="Bruchert V."/>
            <person name="Godhe A."/>
            <person name="Topel M."/>
        </authorList>
    </citation>
    <scope>NUCLEOTIDE SEQUENCE</scope>
    <source>
        <strain evidence="7">R05AC</strain>
    </source>
</reference>
<feature type="compositionally biased region" description="Basic residues" evidence="5">
    <location>
        <begin position="714"/>
        <end position="724"/>
    </location>
</feature>
<accession>A0AAD8Y6B9</accession>
<sequence length="906" mass="100786">MSTTKKPNIIIILADDMGFSDISCFGSEIETPNIDALSNDGSKTNGMRFTQLYNCARCCPSRASILTGMYPHQAGIGHMVYDAGVGPEYQGYLRHDVPTIAELLKKTYATKNNDGTKDVGEGYATYMVGKWHAGGEYPPDATHDWIQSTMGDETHPTPTQRGFDVFYGTLGGGGSYFQPPSLVRDDQVIREVMPEDFYYTDAINDEACRMIESKSKSDNEQPFFMYVAHTAPHWPLHAPQTEIDKHRGKYMKGWDDLRQKRHAGLVEQNLIPSTWECSPRDVHCAAWEEKDDRTQQWEDARMATYAAQITIMDEGIGRITESLRKTGMYDNTVIFFLSDNGGCAEYLKENGEEGHWPEFYGGLTRDGKKIDVGNLQHLEPGGEETFMSYDLPWANASNTPFRLFKSWVHEGGIATPFVVHWPKALSRGNKDHEKICHSPWIMMDIVATCCKIGGIPIPSNLEGESFLPLLRGESQCRQRPIFWEHQGNCAVRDGKWKLVYGRCEEGDDDWELYDMNKDRTELNNLASQHKDRVEQMIQMWKEWAERVGVKPWPLHPIPEGEKDWSNLPWLCSEGCTHVVVKGGVCKRHGAKVKRCNSDGCTNHVVNGGVCRRHGTQLKYAAAKDARIKSSEEECIRYGAKRKRVLSFSGVRNRSAVQGSHSFWLMSSKTAKARAAAAAAKEKGQINASSKGWRTPTRKRSSADQDDEAAMDRPGKKKAKHGAKKKKRYCNSEGCTNQVVQGGVCRRHGAELKLCGSKGCTNISIKGGVCVRHGAKRKTCSSEGCTNLVQQGGVCIRHGAKVKLCSSEGCTNQVVSGGVCRRHGAELKLCSSEGCTHISIKAGVCTKHGAKRKTCSSKGCTNISMKGGVCRRHGAKRKACSSKGCMNIAQKGGVCKRHWDWAERIRV</sequence>
<dbReference type="PROSITE" id="PS00149">
    <property type="entry name" value="SULFATASE_2"/>
    <property type="match status" value="1"/>
</dbReference>
<keyword evidence="4" id="KW-0106">Calcium</keyword>
<keyword evidence="2" id="KW-0479">Metal-binding</keyword>
<feature type="region of interest" description="Disordered" evidence="5">
    <location>
        <begin position="675"/>
        <end position="724"/>
    </location>
</feature>
<keyword evidence="8" id="KW-1185">Reference proteome</keyword>
<keyword evidence="3 7" id="KW-0378">Hydrolase</keyword>
<dbReference type="PANTHER" id="PTHR42693:SF33">
    <property type="entry name" value="ARYLSULFATASE"/>
    <property type="match status" value="1"/>
</dbReference>
<organism evidence="7 8">
    <name type="scientific">Skeletonema marinoi</name>
    <dbReference type="NCBI Taxonomy" id="267567"/>
    <lineage>
        <taxon>Eukaryota</taxon>
        <taxon>Sar</taxon>
        <taxon>Stramenopiles</taxon>
        <taxon>Ochrophyta</taxon>
        <taxon>Bacillariophyta</taxon>
        <taxon>Coscinodiscophyceae</taxon>
        <taxon>Thalassiosirophycidae</taxon>
        <taxon>Thalassiosirales</taxon>
        <taxon>Skeletonemataceae</taxon>
        <taxon>Skeletonema</taxon>
        <taxon>Skeletonema marinoi-dohrnii complex</taxon>
    </lineage>
</organism>
<evidence type="ECO:0000313" key="8">
    <source>
        <dbReference type="Proteomes" id="UP001224775"/>
    </source>
</evidence>
<evidence type="ECO:0000259" key="6">
    <source>
        <dbReference type="Pfam" id="PF00884"/>
    </source>
</evidence>
<dbReference type="Gene3D" id="3.40.720.10">
    <property type="entry name" value="Alkaline Phosphatase, subunit A"/>
    <property type="match status" value="1"/>
</dbReference>
<dbReference type="Proteomes" id="UP001224775">
    <property type="component" value="Unassembled WGS sequence"/>
</dbReference>
<dbReference type="Pfam" id="PF00884">
    <property type="entry name" value="Sulfatase"/>
    <property type="match status" value="1"/>
</dbReference>